<dbReference type="Pfam" id="PF00254">
    <property type="entry name" value="FKBP_C"/>
    <property type="match status" value="1"/>
</dbReference>
<reference evidence="10 11" key="1">
    <citation type="submission" date="2020-04" db="EMBL/GenBank/DDBJ databases">
        <title>Hymenobacter polaris sp. nov., isolated from Arctic soil.</title>
        <authorList>
            <person name="Dahal R.H."/>
        </authorList>
    </citation>
    <scope>NUCLEOTIDE SEQUENCE [LARGE SCALE GENOMIC DNA]</scope>
    <source>
        <strain evidence="10 11">RP-2-7</strain>
    </source>
</reference>
<dbReference type="EMBL" id="JABBGH010000002">
    <property type="protein sequence ID" value="NML66655.1"/>
    <property type="molecule type" value="Genomic_DNA"/>
</dbReference>
<dbReference type="Proteomes" id="UP000559626">
    <property type="component" value="Unassembled WGS sequence"/>
</dbReference>
<dbReference type="GO" id="GO:0003755">
    <property type="term" value="F:peptidyl-prolyl cis-trans isomerase activity"/>
    <property type="evidence" value="ECO:0007669"/>
    <property type="project" value="UniProtKB-KW"/>
</dbReference>
<dbReference type="PANTHER" id="PTHR43811">
    <property type="entry name" value="FKBP-TYPE PEPTIDYL-PROLYL CIS-TRANS ISOMERASE FKPA"/>
    <property type="match status" value="1"/>
</dbReference>
<accession>A0A7Y0AFZ5</accession>
<feature type="domain" description="PPIase FKBP-type" evidence="9">
    <location>
        <begin position="231"/>
        <end position="321"/>
    </location>
</feature>
<evidence type="ECO:0000256" key="6">
    <source>
        <dbReference type="PROSITE-ProRule" id="PRU00277"/>
    </source>
</evidence>
<proteinExistence type="inferred from homology"/>
<dbReference type="PANTHER" id="PTHR43811:SF19">
    <property type="entry name" value="39 KDA FK506-BINDING NUCLEAR PROTEIN"/>
    <property type="match status" value="1"/>
</dbReference>
<evidence type="ECO:0000259" key="9">
    <source>
        <dbReference type="PROSITE" id="PS50059"/>
    </source>
</evidence>
<keyword evidence="4 6" id="KW-0697">Rotamase</keyword>
<evidence type="ECO:0000313" key="11">
    <source>
        <dbReference type="Proteomes" id="UP000559626"/>
    </source>
</evidence>
<dbReference type="RefSeq" id="WP_169532287.1">
    <property type="nucleotide sequence ID" value="NZ_JABBGH010000002.1"/>
</dbReference>
<evidence type="ECO:0000256" key="1">
    <source>
        <dbReference type="ARBA" id="ARBA00000971"/>
    </source>
</evidence>
<evidence type="ECO:0000256" key="4">
    <source>
        <dbReference type="ARBA" id="ARBA00023110"/>
    </source>
</evidence>
<evidence type="ECO:0000256" key="8">
    <source>
        <dbReference type="SAM" id="SignalP"/>
    </source>
</evidence>
<dbReference type="PROSITE" id="PS50059">
    <property type="entry name" value="FKBP_PPIASE"/>
    <property type="match status" value="1"/>
</dbReference>
<protein>
    <recommendedName>
        <fullName evidence="3 6">peptidylprolyl isomerase</fullName>
        <ecNumber evidence="3 6">5.2.1.8</ecNumber>
    </recommendedName>
</protein>
<evidence type="ECO:0000313" key="10">
    <source>
        <dbReference type="EMBL" id="NML66655.1"/>
    </source>
</evidence>
<dbReference type="FunFam" id="3.10.50.40:FF:000006">
    <property type="entry name" value="Peptidyl-prolyl cis-trans isomerase"/>
    <property type="match status" value="1"/>
</dbReference>
<name>A0A7Y0AFZ5_9BACT</name>
<gene>
    <name evidence="10" type="ORF">HHL22_15720</name>
</gene>
<evidence type="ECO:0000256" key="7">
    <source>
        <dbReference type="SAM" id="MobiDB-lite"/>
    </source>
</evidence>
<feature type="chain" id="PRO_5031023457" description="peptidylprolyl isomerase" evidence="8">
    <location>
        <begin position="21"/>
        <end position="346"/>
    </location>
</feature>
<dbReference type="InterPro" id="IPR001179">
    <property type="entry name" value="PPIase_FKBP_dom"/>
</dbReference>
<dbReference type="EC" id="5.2.1.8" evidence="3 6"/>
<evidence type="ECO:0000256" key="2">
    <source>
        <dbReference type="ARBA" id="ARBA00006577"/>
    </source>
</evidence>
<dbReference type="InterPro" id="IPR046357">
    <property type="entry name" value="PPIase_dom_sf"/>
</dbReference>
<sequence>MKRFLLAFLSLVALGGTAQAQAPATGFERLPSGTEYQLFRRAPGGGYQRRPLVVPTDSAYSTRQGKFLMAHVAYLTGRDSVLQSSRQQLKNQPVPVPLQPVQRKGGPEEAMSLLLPGDSAVFRFGADSLFKGRPVPAELKRGGNALVMHVTAVGLVTQAQAMAAMQQIQQQARAEQERQAKAHAATQLPKDNAAIQAYLQEYKLASVAKKTPGGTWYVITKHGTGPLPTAGETVRVKYRGTVLATGKEFDSSDKHGGTPFDFKLGAGQVIPGWDQGIAALPKGSKATLLIPSSLAYGERGAGADIPADAPLRFDVELLNTTRPAASSPASKGKPAVKKASPAAKKK</sequence>
<feature type="compositionally biased region" description="Low complexity" evidence="7">
    <location>
        <begin position="323"/>
        <end position="346"/>
    </location>
</feature>
<feature type="signal peptide" evidence="8">
    <location>
        <begin position="1"/>
        <end position="20"/>
    </location>
</feature>
<keyword evidence="5 6" id="KW-0413">Isomerase</keyword>
<evidence type="ECO:0000256" key="5">
    <source>
        <dbReference type="ARBA" id="ARBA00023235"/>
    </source>
</evidence>
<organism evidence="10 11">
    <name type="scientific">Hymenobacter polaris</name>
    <dbReference type="NCBI Taxonomy" id="2682546"/>
    <lineage>
        <taxon>Bacteria</taxon>
        <taxon>Pseudomonadati</taxon>
        <taxon>Bacteroidota</taxon>
        <taxon>Cytophagia</taxon>
        <taxon>Cytophagales</taxon>
        <taxon>Hymenobacteraceae</taxon>
        <taxon>Hymenobacter</taxon>
    </lineage>
</organism>
<comment type="catalytic activity">
    <reaction evidence="1 6">
        <text>[protein]-peptidylproline (omega=180) = [protein]-peptidylproline (omega=0)</text>
        <dbReference type="Rhea" id="RHEA:16237"/>
        <dbReference type="Rhea" id="RHEA-COMP:10747"/>
        <dbReference type="Rhea" id="RHEA-COMP:10748"/>
        <dbReference type="ChEBI" id="CHEBI:83833"/>
        <dbReference type="ChEBI" id="CHEBI:83834"/>
        <dbReference type="EC" id="5.2.1.8"/>
    </reaction>
</comment>
<feature type="region of interest" description="Disordered" evidence="7">
    <location>
        <begin position="322"/>
        <end position="346"/>
    </location>
</feature>
<comment type="similarity">
    <text evidence="2">Belongs to the FKBP-type PPIase family.</text>
</comment>
<dbReference type="AlphaFoldDB" id="A0A7Y0AFZ5"/>
<keyword evidence="11" id="KW-1185">Reference proteome</keyword>
<dbReference type="SUPFAM" id="SSF54534">
    <property type="entry name" value="FKBP-like"/>
    <property type="match status" value="1"/>
</dbReference>
<evidence type="ECO:0000256" key="3">
    <source>
        <dbReference type="ARBA" id="ARBA00013194"/>
    </source>
</evidence>
<keyword evidence="8" id="KW-0732">Signal</keyword>
<comment type="caution">
    <text evidence="10">The sequence shown here is derived from an EMBL/GenBank/DDBJ whole genome shotgun (WGS) entry which is preliminary data.</text>
</comment>
<dbReference type="Gene3D" id="3.10.50.40">
    <property type="match status" value="1"/>
</dbReference>